<protein>
    <recommendedName>
        <fullName evidence="8">Ubiquitin carboxyl-terminal hydrolase</fullName>
        <ecNumber evidence="8">3.4.19.12</ecNumber>
    </recommendedName>
</protein>
<name>A0ABN8J726_9NEOP</name>
<evidence type="ECO:0000256" key="7">
    <source>
        <dbReference type="PROSITE-ProRule" id="PRU01393"/>
    </source>
</evidence>
<dbReference type="PRINTS" id="PR00707">
    <property type="entry name" value="UBCTHYDRLASE"/>
</dbReference>
<keyword evidence="6 7" id="KW-0788">Thiol protease</keyword>
<dbReference type="Gene3D" id="3.40.532.10">
    <property type="entry name" value="Peptidase C12, ubiquitin carboxyl-terminal hydrolase"/>
    <property type="match status" value="1"/>
</dbReference>
<dbReference type="SUPFAM" id="SSF54001">
    <property type="entry name" value="Cysteine proteinases"/>
    <property type="match status" value="1"/>
</dbReference>
<keyword evidence="11" id="KW-1185">Reference proteome</keyword>
<dbReference type="Proteomes" id="UP000837857">
    <property type="component" value="Chromosome 8"/>
</dbReference>
<dbReference type="PANTHER" id="PTHR10589">
    <property type="entry name" value="UBIQUITIN CARBOXYL-TERMINAL HYDROLASE"/>
    <property type="match status" value="1"/>
</dbReference>
<dbReference type="EMBL" id="OW152820">
    <property type="protein sequence ID" value="CAH2075477.1"/>
    <property type="molecule type" value="Genomic_DNA"/>
</dbReference>
<reference evidence="10" key="1">
    <citation type="submission" date="2022-03" db="EMBL/GenBank/DDBJ databases">
        <authorList>
            <person name="Martin H S."/>
        </authorList>
    </citation>
    <scope>NUCLEOTIDE SEQUENCE</scope>
</reference>
<proteinExistence type="inferred from homology"/>
<keyword evidence="4 7" id="KW-0833">Ubl conjugation pathway</keyword>
<evidence type="ECO:0000313" key="11">
    <source>
        <dbReference type="Proteomes" id="UP000837857"/>
    </source>
</evidence>
<feature type="site" description="Important for enzyme activity" evidence="7">
    <location>
        <position position="181"/>
    </location>
</feature>
<accession>A0ABN8J726</accession>
<evidence type="ECO:0000256" key="5">
    <source>
        <dbReference type="ARBA" id="ARBA00022801"/>
    </source>
</evidence>
<feature type="active site" description="Proton donor" evidence="7">
    <location>
        <position position="166"/>
    </location>
</feature>
<evidence type="ECO:0000313" key="10">
    <source>
        <dbReference type="EMBL" id="CAH2075477.1"/>
    </source>
</evidence>
<dbReference type="PROSITE" id="PS52048">
    <property type="entry name" value="UCH_DOMAIN"/>
    <property type="match status" value="1"/>
</dbReference>
<evidence type="ECO:0000256" key="8">
    <source>
        <dbReference type="RuleBase" id="RU361215"/>
    </source>
</evidence>
<comment type="similarity">
    <text evidence="2 7 8">Belongs to the peptidase C12 family.</text>
</comment>
<dbReference type="InterPro" id="IPR036959">
    <property type="entry name" value="Peptidase_C12_UCH_sf"/>
</dbReference>
<feature type="domain" description="UCH catalytic" evidence="9">
    <location>
        <begin position="3"/>
        <end position="226"/>
    </location>
</feature>
<feature type="non-terminal residue" evidence="10">
    <location>
        <position position="228"/>
    </location>
</feature>
<dbReference type="EC" id="3.4.19.12" evidence="8"/>
<dbReference type="Pfam" id="PF01088">
    <property type="entry name" value="Peptidase_C12"/>
    <property type="match status" value="1"/>
</dbReference>
<feature type="active site" description="Nucleophile" evidence="7">
    <location>
        <position position="93"/>
    </location>
</feature>
<evidence type="ECO:0000256" key="1">
    <source>
        <dbReference type="ARBA" id="ARBA00000707"/>
    </source>
</evidence>
<organism evidence="10 11">
    <name type="scientific">Iphiclides podalirius</name>
    <name type="common">scarce swallowtail</name>
    <dbReference type="NCBI Taxonomy" id="110791"/>
    <lineage>
        <taxon>Eukaryota</taxon>
        <taxon>Metazoa</taxon>
        <taxon>Ecdysozoa</taxon>
        <taxon>Arthropoda</taxon>
        <taxon>Hexapoda</taxon>
        <taxon>Insecta</taxon>
        <taxon>Pterygota</taxon>
        <taxon>Neoptera</taxon>
        <taxon>Endopterygota</taxon>
        <taxon>Lepidoptera</taxon>
        <taxon>Glossata</taxon>
        <taxon>Ditrysia</taxon>
        <taxon>Papilionoidea</taxon>
        <taxon>Papilionidae</taxon>
        <taxon>Papilioninae</taxon>
        <taxon>Iphiclides</taxon>
    </lineage>
</organism>
<dbReference type="InterPro" id="IPR001578">
    <property type="entry name" value="Peptidase_C12_UCH"/>
</dbReference>
<evidence type="ECO:0000259" key="9">
    <source>
        <dbReference type="PROSITE" id="PS52048"/>
    </source>
</evidence>
<comment type="catalytic activity">
    <reaction evidence="1 7 8">
        <text>Thiol-dependent hydrolysis of ester, thioester, amide, peptide and isopeptide bonds formed by the C-terminal Gly of ubiquitin (a 76-residue protein attached to proteins as an intracellular targeting signal).</text>
        <dbReference type="EC" id="3.4.19.12"/>
    </reaction>
</comment>
<evidence type="ECO:0000256" key="6">
    <source>
        <dbReference type="ARBA" id="ARBA00022807"/>
    </source>
</evidence>
<keyword evidence="5 7" id="KW-0378">Hydrolase</keyword>
<evidence type="ECO:0000256" key="4">
    <source>
        <dbReference type="ARBA" id="ARBA00022786"/>
    </source>
</evidence>
<feature type="site" description="Transition state stabilizer" evidence="7">
    <location>
        <position position="87"/>
    </location>
</feature>
<evidence type="ECO:0000256" key="2">
    <source>
        <dbReference type="ARBA" id="ARBA00009326"/>
    </source>
</evidence>
<keyword evidence="3 7" id="KW-0645">Protease</keyword>
<dbReference type="PANTHER" id="PTHR10589:SF17">
    <property type="entry name" value="UBIQUITIN CARBOXYL-TERMINAL HYDROLASE"/>
    <property type="match status" value="1"/>
</dbReference>
<gene>
    <name evidence="10" type="ORF">IPOD504_LOCUS16830</name>
</gene>
<dbReference type="InterPro" id="IPR038765">
    <property type="entry name" value="Papain-like_cys_pep_sf"/>
</dbReference>
<sequence>MSAVIPMESNPETMNKYLKRLGVSDKWRMVDVVSLEEDGLSWLPRPVLALLLLFPLSKTYEDLRKEQEIELRSAVQQVPKDVFHLKQVLSNVCGTIALVHSVANNTNRIELEDGLLKNYLNDAKGLDAAAKGALLENSEPLLEAYKDIVDGGSHEAVNEPDVVSHHFVTFIHKDGTLYELDGRKSLPISHGQTNEERFLEDAAKVVRGFIAREPDSVGFSVMALVQEQ</sequence>
<dbReference type="CDD" id="cd09616">
    <property type="entry name" value="Peptidase_C12_UCH_L1_L3"/>
    <property type="match status" value="1"/>
</dbReference>
<evidence type="ECO:0000256" key="3">
    <source>
        <dbReference type="ARBA" id="ARBA00022670"/>
    </source>
</evidence>